<accession>A0A917X6U9</accession>
<evidence type="ECO:0000256" key="1">
    <source>
        <dbReference type="ARBA" id="ARBA00022729"/>
    </source>
</evidence>
<keyword evidence="3" id="KW-1185">Reference proteome</keyword>
<dbReference type="RefSeq" id="WP_190257258.1">
    <property type="nucleotide sequence ID" value="NZ_BMPI01000093.1"/>
</dbReference>
<evidence type="ECO:0000313" key="3">
    <source>
        <dbReference type="Proteomes" id="UP000642070"/>
    </source>
</evidence>
<comment type="caution">
    <text evidence="2">The sequence shown here is derived from an EMBL/GenBank/DDBJ whole genome shotgun (WGS) entry which is preliminary data.</text>
</comment>
<organism evidence="2 3">
    <name type="scientific">Dactylosporangium sucinum</name>
    <dbReference type="NCBI Taxonomy" id="1424081"/>
    <lineage>
        <taxon>Bacteria</taxon>
        <taxon>Bacillati</taxon>
        <taxon>Actinomycetota</taxon>
        <taxon>Actinomycetes</taxon>
        <taxon>Micromonosporales</taxon>
        <taxon>Micromonosporaceae</taxon>
        <taxon>Dactylosporangium</taxon>
    </lineage>
</organism>
<dbReference type="SUPFAM" id="SSF51445">
    <property type="entry name" value="(Trans)glycosidases"/>
    <property type="match status" value="1"/>
</dbReference>
<reference evidence="2" key="1">
    <citation type="journal article" date="2014" name="Int. J. Syst. Evol. Microbiol.">
        <title>Complete genome sequence of Corynebacterium casei LMG S-19264T (=DSM 44701T), isolated from a smear-ripened cheese.</title>
        <authorList>
            <consortium name="US DOE Joint Genome Institute (JGI-PGF)"/>
            <person name="Walter F."/>
            <person name="Albersmeier A."/>
            <person name="Kalinowski J."/>
            <person name="Ruckert C."/>
        </authorList>
    </citation>
    <scope>NUCLEOTIDE SEQUENCE</scope>
    <source>
        <strain evidence="2">JCM 19831</strain>
    </source>
</reference>
<dbReference type="InterPro" id="IPR017853">
    <property type="entry name" value="GH"/>
</dbReference>
<dbReference type="InterPro" id="IPR025092">
    <property type="entry name" value="Glyco_hydro_66"/>
</dbReference>
<dbReference type="EMBL" id="BMPI01000093">
    <property type="protein sequence ID" value="GGM83541.1"/>
    <property type="molecule type" value="Genomic_DNA"/>
</dbReference>
<keyword evidence="1" id="KW-0732">Signal</keyword>
<reference evidence="2" key="2">
    <citation type="submission" date="2020-09" db="EMBL/GenBank/DDBJ databases">
        <authorList>
            <person name="Sun Q."/>
            <person name="Ohkuma M."/>
        </authorList>
    </citation>
    <scope>NUCLEOTIDE SEQUENCE</scope>
    <source>
        <strain evidence="2">JCM 19831</strain>
    </source>
</reference>
<dbReference type="InterPro" id="IPR013780">
    <property type="entry name" value="Glyco_hydro_b"/>
</dbReference>
<dbReference type="Pfam" id="PF13199">
    <property type="entry name" value="Glyco_hydro_66"/>
    <property type="match status" value="1"/>
</dbReference>
<dbReference type="Proteomes" id="UP000642070">
    <property type="component" value="Unassembled WGS sequence"/>
</dbReference>
<name>A0A917X6U9_9ACTN</name>
<sequence length="527" mass="57328">MLLPSKASYLPGESVHVDVSPAGHHRRLRVSHLGVEVATTDVAPGADRVVLPALPEGGYAVALLDDRHDTRWTAVEILADPVSRLRYGFVASFAPGRDVDAVLSHFRRLHLSGAQFYDWAYRHADLVGPVEYQDPLGQPVAIETVQRLAGGLRDGGTLPIGYAAVYGVGKDEWPAWEHIALVQPDGTPYALGDFLQLVDPSDPAWLAHFTADLRAAVRAGSFAGFHLDQYGWPRHAMRPDGRSVDLARAFDTLIQAVRTALPEATLIFNNVNDFPAWVTTASPQDVTYTEVWDPHHTLADLAAVATRSRTLAPTRPAVLAAYQTVYANHPPEVADLTTRFTMATAFSHGATQLLAGESGSVLVDPYYVRNHRVLPSTSDLLQRWYDLLVAAGDVLLAPGIHDITRSVAGAYNDEIDVIGPDGVTISHEARPGTVWRRVVDTPQGIVMHLINLTGQEETGWDTPKAAPPPVTGLRLRMRRCVPQLPAIRVADPDRGPAFAAVPAVADGEHVEAELPPLDVWEIVFIPR</sequence>
<gene>
    <name evidence="2" type="ORF">GCM10007977_101150</name>
</gene>
<dbReference type="AlphaFoldDB" id="A0A917X6U9"/>
<evidence type="ECO:0000313" key="2">
    <source>
        <dbReference type="EMBL" id="GGM83541.1"/>
    </source>
</evidence>
<dbReference type="Gene3D" id="3.20.20.80">
    <property type="entry name" value="Glycosidases"/>
    <property type="match status" value="1"/>
</dbReference>
<proteinExistence type="predicted"/>
<dbReference type="Gene3D" id="2.60.40.1180">
    <property type="entry name" value="Golgi alpha-mannosidase II"/>
    <property type="match status" value="1"/>
</dbReference>
<protein>
    <submittedName>
        <fullName evidence="2">Cycloisomaltooligosaccharide glucanotransferase</fullName>
    </submittedName>
</protein>